<dbReference type="AlphaFoldDB" id="A0AAV7K7C8"/>
<dbReference type="Gene3D" id="1.10.1170.10">
    <property type="entry name" value="Inhibitor Of Apoptosis Protein (2mihbC-IAP-1), Chain A"/>
    <property type="match status" value="1"/>
</dbReference>
<feature type="compositionally biased region" description="Polar residues" evidence="1">
    <location>
        <begin position="223"/>
        <end position="245"/>
    </location>
</feature>
<dbReference type="CDD" id="cd00022">
    <property type="entry name" value="BIR"/>
    <property type="match status" value="1"/>
</dbReference>
<dbReference type="PANTHER" id="PTHR10044:SF139">
    <property type="entry name" value="DEATH-ASSOCIATED INHIBITOR OF APOPTOSIS 2"/>
    <property type="match status" value="1"/>
</dbReference>
<accession>A0AAV7K7C8</accession>
<name>A0AAV7K7C8_9METZ</name>
<feature type="compositionally biased region" description="Basic and acidic residues" evidence="1">
    <location>
        <begin position="269"/>
        <end position="280"/>
    </location>
</feature>
<evidence type="ECO:0000313" key="2">
    <source>
        <dbReference type="EMBL" id="KAI6656982.1"/>
    </source>
</evidence>
<dbReference type="PANTHER" id="PTHR10044">
    <property type="entry name" value="INHIBITOR OF APOPTOSIS"/>
    <property type="match status" value="1"/>
</dbReference>
<sequence length="297" mass="34157">MQDNIRHQAYSDLQVRVKSFETFPNDKIDTYNLAVAGFFFTGNTHDDMCNCHYCGLMLHQWESNDDPWIEHEKFNSDCAFLKSRRDLLDYSLLKSPINTAKLNSSTPAAASGQHEERTSTHINSEMNTKPLLKGIPFSKYPESKPQYNVPNLTSRDNRYAVTGMPPRLSEHSHFPISQYKTAGMHSQDNSITKPIYGQGQPLIPSMLGIKSKENILNTPQFQTQGSYTSLDTPFRNPDQTDNQFNQDHRRRPPSYVKDQENKFSVTDMPQKKYEHGEQPDWKPGQPLIPSFNQYCTK</sequence>
<dbReference type="SMART" id="SM00238">
    <property type="entry name" value="BIR"/>
    <property type="match status" value="1"/>
</dbReference>
<feature type="region of interest" description="Disordered" evidence="1">
    <location>
        <begin position="223"/>
        <end position="297"/>
    </location>
</feature>
<organism evidence="2 3">
    <name type="scientific">Oopsacas minuta</name>
    <dbReference type="NCBI Taxonomy" id="111878"/>
    <lineage>
        <taxon>Eukaryota</taxon>
        <taxon>Metazoa</taxon>
        <taxon>Porifera</taxon>
        <taxon>Hexactinellida</taxon>
        <taxon>Hexasterophora</taxon>
        <taxon>Lyssacinosida</taxon>
        <taxon>Leucopsacidae</taxon>
        <taxon>Oopsacas</taxon>
    </lineage>
</organism>
<reference evidence="2 3" key="1">
    <citation type="journal article" date="2023" name="BMC Biol.">
        <title>The compact genome of the sponge Oopsacas minuta (Hexactinellida) is lacking key metazoan core genes.</title>
        <authorList>
            <person name="Santini S."/>
            <person name="Schenkelaars Q."/>
            <person name="Jourda C."/>
            <person name="Duchesne M."/>
            <person name="Belahbib H."/>
            <person name="Rocher C."/>
            <person name="Selva M."/>
            <person name="Riesgo A."/>
            <person name="Vervoort M."/>
            <person name="Leys S.P."/>
            <person name="Kodjabachian L."/>
            <person name="Le Bivic A."/>
            <person name="Borchiellini C."/>
            <person name="Claverie J.M."/>
            <person name="Renard E."/>
        </authorList>
    </citation>
    <scope>NUCLEOTIDE SEQUENCE [LARGE SCALE GENOMIC DNA]</scope>
    <source>
        <strain evidence="2">SPO-2</strain>
    </source>
</reference>
<dbReference type="GO" id="GO:0005634">
    <property type="term" value="C:nucleus"/>
    <property type="evidence" value="ECO:0007669"/>
    <property type="project" value="TreeGrafter"/>
</dbReference>
<evidence type="ECO:0000313" key="3">
    <source>
        <dbReference type="Proteomes" id="UP001165289"/>
    </source>
</evidence>
<evidence type="ECO:0000256" key="1">
    <source>
        <dbReference type="SAM" id="MobiDB-lite"/>
    </source>
</evidence>
<dbReference type="InterPro" id="IPR001370">
    <property type="entry name" value="BIR_rpt"/>
</dbReference>
<dbReference type="PROSITE" id="PS50143">
    <property type="entry name" value="BIR_REPEAT_2"/>
    <property type="match status" value="1"/>
</dbReference>
<gene>
    <name evidence="2" type="ORF">LOD99_16283</name>
</gene>
<keyword evidence="3" id="KW-1185">Reference proteome</keyword>
<comment type="caution">
    <text evidence="2">The sequence shown here is derived from an EMBL/GenBank/DDBJ whole genome shotgun (WGS) entry which is preliminary data.</text>
</comment>
<dbReference type="GO" id="GO:0005737">
    <property type="term" value="C:cytoplasm"/>
    <property type="evidence" value="ECO:0007669"/>
    <property type="project" value="TreeGrafter"/>
</dbReference>
<dbReference type="EMBL" id="JAKMXF010000133">
    <property type="protein sequence ID" value="KAI6656982.1"/>
    <property type="molecule type" value="Genomic_DNA"/>
</dbReference>
<feature type="region of interest" description="Disordered" evidence="1">
    <location>
        <begin position="102"/>
        <end position="125"/>
    </location>
</feature>
<proteinExistence type="predicted"/>
<dbReference type="InterPro" id="IPR050784">
    <property type="entry name" value="IAP"/>
</dbReference>
<dbReference type="SUPFAM" id="SSF57924">
    <property type="entry name" value="Inhibitor of apoptosis (IAP) repeat"/>
    <property type="match status" value="1"/>
</dbReference>
<dbReference type="GO" id="GO:0051726">
    <property type="term" value="P:regulation of cell cycle"/>
    <property type="evidence" value="ECO:0007669"/>
    <property type="project" value="TreeGrafter"/>
</dbReference>
<protein>
    <submittedName>
        <fullName evidence="2">Death-associated inhibitor of apoptosis 2-like isoform X2</fullName>
    </submittedName>
</protein>
<dbReference type="Proteomes" id="UP001165289">
    <property type="component" value="Unassembled WGS sequence"/>
</dbReference>
<dbReference type="Pfam" id="PF00653">
    <property type="entry name" value="BIR"/>
    <property type="match status" value="1"/>
</dbReference>